<dbReference type="EMBL" id="MVIJ01000019">
    <property type="protein sequence ID" value="ORB73524.1"/>
    <property type="molecule type" value="Genomic_DNA"/>
</dbReference>
<keyword evidence="1" id="KW-0560">Oxidoreductase</keyword>
<feature type="domain" description="Pyridoxamine 5'-phosphate oxidase N-terminal" evidence="2">
    <location>
        <begin position="1"/>
        <end position="79"/>
    </location>
</feature>
<proteinExistence type="predicted"/>
<organism evidence="3 4">
    <name type="scientific">Mycobacterium scrofulaceum</name>
    <dbReference type="NCBI Taxonomy" id="1783"/>
    <lineage>
        <taxon>Bacteria</taxon>
        <taxon>Bacillati</taxon>
        <taxon>Actinomycetota</taxon>
        <taxon>Actinomycetes</taxon>
        <taxon>Mycobacteriales</taxon>
        <taxon>Mycobacteriaceae</taxon>
        <taxon>Mycobacterium</taxon>
    </lineage>
</organism>
<evidence type="ECO:0000313" key="4">
    <source>
        <dbReference type="Proteomes" id="UP000192601"/>
    </source>
</evidence>
<dbReference type="GO" id="GO:0016627">
    <property type="term" value="F:oxidoreductase activity, acting on the CH-CH group of donors"/>
    <property type="evidence" value="ECO:0007669"/>
    <property type="project" value="TreeGrafter"/>
</dbReference>
<gene>
    <name evidence="3" type="ORF">BST44_14250</name>
</gene>
<sequence length="134" mass="14913">MVLASRSPRGTPFAVPLWFVAHRGRWYATTSASSWSVRNVDASPRVAVLLGGEDGQSANRLVVRGHARAVRGIPPLAALAEITWRYYLQPQFAAVELSHIRLWARRMRYYGQSRPAYIVITPLAAIECEAPQSP</sequence>
<dbReference type="InterPro" id="IPR052019">
    <property type="entry name" value="F420H2_bilvrd_red/Heme_oxyg"/>
</dbReference>
<evidence type="ECO:0000259" key="2">
    <source>
        <dbReference type="Pfam" id="PF01243"/>
    </source>
</evidence>
<dbReference type="AlphaFoldDB" id="A0A1X0KG32"/>
<dbReference type="GO" id="GO:0070967">
    <property type="term" value="F:coenzyme F420 binding"/>
    <property type="evidence" value="ECO:0007669"/>
    <property type="project" value="TreeGrafter"/>
</dbReference>
<dbReference type="Gene3D" id="2.30.110.10">
    <property type="entry name" value="Electron Transport, Fmn-binding Protein, Chain A"/>
    <property type="match status" value="1"/>
</dbReference>
<dbReference type="GO" id="GO:0005829">
    <property type="term" value="C:cytosol"/>
    <property type="evidence" value="ECO:0007669"/>
    <property type="project" value="TreeGrafter"/>
</dbReference>
<dbReference type="Pfam" id="PF01243">
    <property type="entry name" value="PNPOx_N"/>
    <property type="match status" value="1"/>
</dbReference>
<comment type="caution">
    <text evidence="3">The sequence shown here is derived from an EMBL/GenBank/DDBJ whole genome shotgun (WGS) entry which is preliminary data.</text>
</comment>
<reference evidence="3 4" key="1">
    <citation type="submission" date="2017-02" db="EMBL/GenBank/DDBJ databases">
        <title>The new phylogeny of genus Mycobacterium.</title>
        <authorList>
            <person name="Tortoli E."/>
            <person name="Trovato A."/>
            <person name="Cirillo D.M."/>
        </authorList>
    </citation>
    <scope>NUCLEOTIDE SEQUENCE [LARGE SCALE GENOMIC DNA]</scope>
    <source>
        <strain evidence="3 4">DSM 43992</strain>
    </source>
</reference>
<keyword evidence="4" id="KW-1185">Reference proteome</keyword>
<dbReference type="InterPro" id="IPR012349">
    <property type="entry name" value="Split_barrel_FMN-bd"/>
</dbReference>
<accession>A0A1X0KG32</accession>
<evidence type="ECO:0000256" key="1">
    <source>
        <dbReference type="ARBA" id="ARBA00023002"/>
    </source>
</evidence>
<dbReference type="InterPro" id="IPR011576">
    <property type="entry name" value="Pyridox_Oxase_N"/>
</dbReference>
<dbReference type="PANTHER" id="PTHR35176">
    <property type="entry name" value="HEME OXYGENASE HI_0854-RELATED"/>
    <property type="match status" value="1"/>
</dbReference>
<protein>
    <recommendedName>
        <fullName evidence="2">Pyridoxamine 5'-phosphate oxidase N-terminal domain-containing protein</fullName>
    </recommendedName>
</protein>
<name>A0A1X0KG32_MYCSC</name>
<dbReference type="Proteomes" id="UP000192601">
    <property type="component" value="Unassembled WGS sequence"/>
</dbReference>
<dbReference type="PANTHER" id="PTHR35176:SF6">
    <property type="entry name" value="HEME OXYGENASE HI_0854-RELATED"/>
    <property type="match status" value="1"/>
</dbReference>
<evidence type="ECO:0000313" key="3">
    <source>
        <dbReference type="EMBL" id="ORB73524.1"/>
    </source>
</evidence>
<dbReference type="SUPFAM" id="SSF50475">
    <property type="entry name" value="FMN-binding split barrel"/>
    <property type="match status" value="1"/>
</dbReference>